<dbReference type="Proteomes" id="UP001380953">
    <property type="component" value="Unassembled WGS sequence"/>
</dbReference>
<evidence type="ECO:0000313" key="2">
    <source>
        <dbReference type="Proteomes" id="UP001380953"/>
    </source>
</evidence>
<name>A0ACC6PCH4_9BACL</name>
<proteinExistence type="predicted"/>
<reference evidence="1" key="1">
    <citation type="submission" date="2024-03" db="EMBL/GenBank/DDBJ databases">
        <title>Whole genome sequecning of epiphytes from Marcgravia umbellata leaves.</title>
        <authorList>
            <person name="Kumar G."/>
            <person name="Savka M.A."/>
        </authorList>
    </citation>
    <scope>NUCLEOTIDE SEQUENCE</scope>
    <source>
        <strain evidence="1">RIT_BL5</strain>
    </source>
</reference>
<keyword evidence="2" id="KW-1185">Reference proteome</keyword>
<dbReference type="EMBL" id="JBBKAR010000033">
    <property type="protein sequence ID" value="MEJ8304650.1"/>
    <property type="molecule type" value="Genomic_DNA"/>
</dbReference>
<accession>A0ACC6PCH4</accession>
<gene>
    <name evidence="1" type="ORF">WKI47_12150</name>
</gene>
<organism evidence="1 2">
    <name type="scientific">Saccharibacillus sacchari</name>
    <dbReference type="NCBI Taxonomy" id="456493"/>
    <lineage>
        <taxon>Bacteria</taxon>
        <taxon>Bacillati</taxon>
        <taxon>Bacillota</taxon>
        <taxon>Bacilli</taxon>
        <taxon>Bacillales</taxon>
        <taxon>Paenibacillaceae</taxon>
        <taxon>Saccharibacillus</taxon>
    </lineage>
</organism>
<evidence type="ECO:0000313" key="1">
    <source>
        <dbReference type="EMBL" id="MEJ8304650.1"/>
    </source>
</evidence>
<comment type="caution">
    <text evidence="1">The sequence shown here is derived from an EMBL/GenBank/DDBJ whole genome shotgun (WGS) entry which is preliminary data.</text>
</comment>
<protein>
    <submittedName>
        <fullName evidence="1">Metallophosphoesterase</fullName>
    </submittedName>
</protein>
<sequence length="266" mass="28377">MRIVKLDPDPLDAVPYLSAATGGGTERIGLPIHSGKVEGLPAECDALIVTSDLQGTCKAGEEGDCGDRLLGEELAEHLALLLELEFPSIDPQRVLVLLCGDLYADPSVRGSSGDPFPVWQAFNNRFGSVAGVAGNHDLFSPGGLGELAQVLFFEYPGVQQVAGVRIAGIGGIIGRRGRPNRMPEELFLRELKKLLARKPDILLLHQGPDVPTLGLHGHPGISGQLEAFASNMLVCCGHVHWEQPLAEIGQVQVLNADGRAFIFTQV</sequence>